<evidence type="ECO:0000256" key="4">
    <source>
        <dbReference type="ARBA" id="ARBA00023315"/>
    </source>
</evidence>
<comment type="similarity">
    <text evidence="1">Belongs to the acetyltransferase family. RimI subfamily.</text>
</comment>
<accession>G4QKT6</accession>
<dbReference type="PANTHER" id="PTHR43420">
    <property type="entry name" value="ACETYLTRANSFERASE"/>
    <property type="match status" value="1"/>
</dbReference>
<dbReference type="InterPro" id="IPR006464">
    <property type="entry name" value="AcTrfase_RimI/Ard1"/>
</dbReference>
<dbReference type="RefSeq" id="WP_014109262.1">
    <property type="nucleotide sequence ID" value="NC_016041.1"/>
</dbReference>
<dbReference type="Pfam" id="PF00583">
    <property type="entry name" value="Acetyltransf_1"/>
    <property type="match status" value="1"/>
</dbReference>
<keyword evidence="4" id="KW-0012">Acyltransferase</keyword>
<dbReference type="Gene3D" id="3.40.630.30">
    <property type="match status" value="1"/>
</dbReference>
<evidence type="ECO:0000313" key="7">
    <source>
        <dbReference type="Proteomes" id="UP000009282"/>
    </source>
</evidence>
<dbReference type="AlphaFoldDB" id="G4QKT6"/>
<evidence type="ECO:0000256" key="2">
    <source>
        <dbReference type="ARBA" id="ARBA00022490"/>
    </source>
</evidence>
<proteinExistence type="inferred from homology"/>
<dbReference type="CDD" id="cd04301">
    <property type="entry name" value="NAT_SF"/>
    <property type="match status" value="1"/>
</dbReference>
<gene>
    <name evidence="6" type="primary">rimI</name>
    <name evidence="6" type="ordered locus">GNIT_2288</name>
</gene>
<dbReference type="EMBL" id="CP003060">
    <property type="protein sequence ID" value="AEP30389.1"/>
    <property type="molecule type" value="Genomic_DNA"/>
</dbReference>
<dbReference type="OrthoDB" id="9796919at2"/>
<evidence type="ECO:0000259" key="5">
    <source>
        <dbReference type="PROSITE" id="PS51186"/>
    </source>
</evidence>
<sequence length="161" mass="18085">MVVISAFNEADIAEAYRIFKTSRPNPWTYSTFEKSALNDFSLVAKENNNIVGYVLLSSVLDESTIEDITVDTQHRNKGIARKLMEASFDLAGKMQQQSIFLEVRFSNNAAINLYRSVGFELIGERKNYYDTAVAIDSTTQATQKNAPAAPRENAYVMKKVL</sequence>
<dbReference type="GO" id="GO:0008080">
    <property type="term" value="F:N-acetyltransferase activity"/>
    <property type="evidence" value="ECO:0007669"/>
    <property type="project" value="InterPro"/>
</dbReference>
<dbReference type="PROSITE" id="PS51186">
    <property type="entry name" value="GNAT"/>
    <property type="match status" value="1"/>
</dbReference>
<dbReference type="STRING" id="1085623.GNIT_2288"/>
<protein>
    <submittedName>
        <fullName evidence="6">Ribosomal-protein-alanine N-acetyltransferase</fullName>
    </submittedName>
</protein>
<feature type="domain" description="N-acetyltransferase" evidence="5">
    <location>
        <begin position="2"/>
        <end position="161"/>
    </location>
</feature>
<dbReference type="InterPro" id="IPR000182">
    <property type="entry name" value="GNAT_dom"/>
</dbReference>
<reference evidence="6 7" key="1">
    <citation type="journal article" date="2011" name="J. Bacteriol.">
        <title>Complete genome sequence of seawater bacterium Glaciecola nitratireducens FR1064T.</title>
        <authorList>
            <person name="Bian F."/>
            <person name="Qin Q.L."/>
            <person name="Xie B.B."/>
            <person name="Shu Y.L."/>
            <person name="Zhang X.Y."/>
            <person name="Yu Y."/>
            <person name="Chen B."/>
            <person name="Chen X.L."/>
            <person name="Zhou B.C."/>
            <person name="Zhang Y.Z."/>
        </authorList>
    </citation>
    <scope>NUCLEOTIDE SEQUENCE [LARGE SCALE GENOMIC DNA]</scope>
    <source>
        <strain evidence="7">JCM 12485 / KCTC 12276 / FR1064</strain>
    </source>
</reference>
<dbReference type="SUPFAM" id="SSF55729">
    <property type="entry name" value="Acyl-CoA N-acyltransferases (Nat)"/>
    <property type="match status" value="1"/>
</dbReference>
<keyword evidence="7" id="KW-1185">Reference proteome</keyword>
<keyword evidence="2" id="KW-0963">Cytoplasm</keyword>
<keyword evidence="3 6" id="KW-0808">Transferase</keyword>
<evidence type="ECO:0000256" key="1">
    <source>
        <dbReference type="ARBA" id="ARBA00005395"/>
    </source>
</evidence>
<dbReference type="PANTHER" id="PTHR43420:SF44">
    <property type="entry name" value="ACETYLTRANSFERASE YPEA"/>
    <property type="match status" value="1"/>
</dbReference>
<dbReference type="KEGG" id="gni:GNIT_2288"/>
<evidence type="ECO:0000313" key="6">
    <source>
        <dbReference type="EMBL" id="AEP30389.1"/>
    </source>
</evidence>
<evidence type="ECO:0000256" key="3">
    <source>
        <dbReference type="ARBA" id="ARBA00022679"/>
    </source>
</evidence>
<dbReference type="InterPro" id="IPR050680">
    <property type="entry name" value="YpeA/RimI_acetyltransf"/>
</dbReference>
<organism evidence="6 7">
    <name type="scientific">Glaciecola nitratireducens (strain JCM 12485 / KCTC 12276 / FR1064)</name>
    <dbReference type="NCBI Taxonomy" id="1085623"/>
    <lineage>
        <taxon>Bacteria</taxon>
        <taxon>Pseudomonadati</taxon>
        <taxon>Pseudomonadota</taxon>
        <taxon>Gammaproteobacteria</taxon>
        <taxon>Alteromonadales</taxon>
        <taxon>Alteromonadaceae</taxon>
        <taxon>Brumicola</taxon>
    </lineage>
</organism>
<dbReference type="InterPro" id="IPR016181">
    <property type="entry name" value="Acyl_CoA_acyltransferase"/>
</dbReference>
<name>G4QKT6_GLANF</name>
<dbReference type="NCBIfam" id="TIGR01575">
    <property type="entry name" value="rimI"/>
    <property type="match status" value="1"/>
</dbReference>
<dbReference type="Proteomes" id="UP000009282">
    <property type="component" value="Chromosome"/>
</dbReference>
<dbReference type="HOGENOM" id="CLU_013985_23_2_6"/>
<dbReference type="eggNOG" id="COG0456">
    <property type="taxonomic scope" value="Bacteria"/>
</dbReference>